<evidence type="ECO:0000313" key="6">
    <source>
        <dbReference type="Proteomes" id="UP001196379"/>
    </source>
</evidence>
<dbReference type="InterPro" id="IPR007077">
    <property type="entry name" value="TfoX_C"/>
</dbReference>
<dbReference type="Proteomes" id="UP001196379">
    <property type="component" value="Unassembled WGS sequence"/>
</dbReference>
<evidence type="ECO:0000259" key="1">
    <source>
        <dbReference type="Pfam" id="PF04993"/>
    </source>
</evidence>
<dbReference type="GeneID" id="65549572"/>
<feature type="domain" description="TfoX N-terminal" evidence="1">
    <location>
        <begin position="19"/>
        <end position="103"/>
    </location>
</feature>
<evidence type="ECO:0000313" key="4">
    <source>
        <dbReference type="EMBL" id="MBV6546835.1"/>
    </source>
</evidence>
<protein>
    <submittedName>
        <fullName evidence="4">TfoX/Sxy family DNA transformation protein</fullName>
    </submittedName>
</protein>
<gene>
    <name evidence="3" type="ORF">HT657_08515</name>
    <name evidence="4" type="ORF">HT672_05995</name>
</gene>
<name>A0A949T522_9PAST</name>
<accession>A0A949T522</accession>
<dbReference type="PANTHER" id="PTHR36121">
    <property type="entry name" value="PROTEIN SXY"/>
    <property type="match status" value="1"/>
</dbReference>
<proteinExistence type="predicted"/>
<dbReference type="Pfam" id="PF04994">
    <property type="entry name" value="TfoX_C"/>
    <property type="match status" value="1"/>
</dbReference>
<reference evidence="4 6" key="1">
    <citation type="journal article" date="2021" name="Mol. Ecol.">
        <title>Polar bear-adapted Ursidibacter maritimus are remarkably conserved after generations in captivity.</title>
        <authorList>
            <person name="Espinosa-Gongora C."/>
            <person name="Hansen M.J."/>
            <person name="Bertelsen M.F."/>
            <person name="Bojesen A.M."/>
        </authorList>
    </citation>
    <scope>NUCLEOTIDE SEQUENCE</scope>
    <source>
        <strain evidence="4">Pb43105x</strain>
        <strain evidence="3 6">Pb43106</strain>
    </source>
</reference>
<evidence type="ECO:0000259" key="2">
    <source>
        <dbReference type="Pfam" id="PF04994"/>
    </source>
</evidence>
<evidence type="ECO:0000313" key="3">
    <source>
        <dbReference type="EMBL" id="MBV6532163.1"/>
    </source>
</evidence>
<dbReference type="InterPro" id="IPR007076">
    <property type="entry name" value="TfoX_N"/>
</dbReference>
<dbReference type="EMBL" id="JABUMC010000011">
    <property type="protein sequence ID" value="MBV6546835.1"/>
    <property type="molecule type" value="Genomic_DNA"/>
</dbReference>
<dbReference type="RefSeq" id="WP_157403637.1">
    <property type="nucleotide sequence ID" value="NZ_JABULY010000006.1"/>
</dbReference>
<comment type="caution">
    <text evidence="4">The sequence shown here is derived from an EMBL/GenBank/DDBJ whole genome shotgun (WGS) entry which is preliminary data.</text>
</comment>
<feature type="domain" description="TfoX C-terminal" evidence="2">
    <location>
        <begin position="116"/>
        <end position="194"/>
    </location>
</feature>
<organism evidence="4 5">
    <name type="scientific">Ursidibacter maritimus</name>
    <dbReference type="NCBI Taxonomy" id="1331689"/>
    <lineage>
        <taxon>Bacteria</taxon>
        <taxon>Pseudomonadati</taxon>
        <taxon>Pseudomonadota</taxon>
        <taxon>Gammaproteobacteria</taxon>
        <taxon>Pasteurellales</taxon>
        <taxon>Pasteurellaceae</taxon>
        <taxon>Ursidibacter</taxon>
    </lineage>
</organism>
<dbReference type="Gene3D" id="1.10.150.20">
    <property type="entry name" value="5' to 3' exonuclease, C-terminal subdomain"/>
    <property type="match status" value="1"/>
</dbReference>
<dbReference type="OrthoDB" id="4225809at2"/>
<dbReference type="PANTHER" id="PTHR36121:SF1">
    <property type="entry name" value="PROTEIN SXY"/>
    <property type="match status" value="1"/>
</dbReference>
<dbReference type="EMBL" id="JABULY010000006">
    <property type="protein sequence ID" value="MBV6532163.1"/>
    <property type="molecule type" value="Genomic_DNA"/>
</dbReference>
<sequence>MNHINKQTQDIRNLLLPIVGETKAKTYFSYYGIFQDDLMFGLYKEGHFYLKLAEKDVINALNLGAESLIDPKISKTNMFYLLPDTILDNLVAYAHWFTHSLAEIQISKISFYTQRKKKIRSLPNLNINLERALKRINIHSVEDLIEKGEINVFIELIKIGFDPDPNLLFKLYGAVNHQFIYTLSEKTKRDLLAETDEALYQAGMRKRFHLN</sequence>
<dbReference type="GO" id="GO:0030420">
    <property type="term" value="P:establishment of competence for transformation"/>
    <property type="evidence" value="ECO:0007669"/>
    <property type="project" value="InterPro"/>
</dbReference>
<dbReference type="InterPro" id="IPR047525">
    <property type="entry name" value="TfoX-like"/>
</dbReference>
<dbReference type="InterPro" id="IPR026256">
    <property type="entry name" value="TfoX-like_gammaprotbact"/>
</dbReference>
<dbReference type="AlphaFoldDB" id="A0A949T522"/>
<dbReference type="PIRSF" id="PIRSF028788">
    <property type="entry name" value="TfoX_Sxy"/>
    <property type="match status" value="1"/>
</dbReference>
<dbReference type="SUPFAM" id="SSF159894">
    <property type="entry name" value="YgaC/TfoX-N like"/>
    <property type="match status" value="1"/>
</dbReference>
<evidence type="ECO:0000313" key="5">
    <source>
        <dbReference type="Proteomes" id="UP000732858"/>
    </source>
</evidence>
<dbReference type="Pfam" id="PF04993">
    <property type="entry name" value="TfoX_N"/>
    <property type="match status" value="1"/>
</dbReference>
<dbReference type="Gene3D" id="3.30.1460.30">
    <property type="entry name" value="YgaC/TfoX-N like chaperone"/>
    <property type="match status" value="1"/>
</dbReference>
<keyword evidence="6" id="KW-1185">Reference proteome</keyword>
<dbReference type="Proteomes" id="UP000732858">
    <property type="component" value="Unassembled WGS sequence"/>
</dbReference>